<dbReference type="InterPro" id="IPR004692">
    <property type="entry name" value="SecG"/>
</dbReference>
<feature type="region of interest" description="Disordered" evidence="13">
    <location>
        <begin position="80"/>
        <end position="136"/>
    </location>
</feature>
<evidence type="ECO:0000256" key="10">
    <source>
        <dbReference type="ARBA" id="ARBA00023136"/>
    </source>
</evidence>
<keyword evidence="5 12" id="KW-1003">Cell membrane</keyword>
<organism evidence="14 15">
    <name type="scientific">Chelativorans composti</name>
    <dbReference type="NCBI Taxonomy" id="768533"/>
    <lineage>
        <taxon>Bacteria</taxon>
        <taxon>Pseudomonadati</taxon>
        <taxon>Pseudomonadota</taxon>
        <taxon>Alphaproteobacteria</taxon>
        <taxon>Hyphomicrobiales</taxon>
        <taxon>Phyllobacteriaceae</taxon>
        <taxon>Chelativorans</taxon>
    </lineage>
</organism>
<evidence type="ECO:0000313" key="15">
    <source>
        <dbReference type="Proteomes" id="UP001597373"/>
    </source>
</evidence>
<comment type="caution">
    <text evidence="14">The sequence shown here is derived from an EMBL/GenBank/DDBJ whole genome shotgun (WGS) entry which is preliminary data.</text>
</comment>
<keyword evidence="7 12" id="KW-0653">Protein transport</keyword>
<feature type="compositionally biased region" description="Low complexity" evidence="13">
    <location>
        <begin position="103"/>
        <end position="136"/>
    </location>
</feature>
<dbReference type="PANTHER" id="PTHR34182:SF1">
    <property type="entry name" value="PROTEIN-EXPORT MEMBRANE PROTEIN SECG"/>
    <property type="match status" value="1"/>
</dbReference>
<keyword evidence="15" id="KW-1185">Reference proteome</keyword>
<comment type="caution">
    <text evidence="12">Lacks conserved residue(s) required for the propagation of feature annotation.</text>
</comment>
<dbReference type="EMBL" id="JBHUIR010000017">
    <property type="protein sequence ID" value="MFD2259049.1"/>
    <property type="molecule type" value="Genomic_DNA"/>
</dbReference>
<comment type="similarity">
    <text evidence="2 12">Belongs to the SecG family.</text>
</comment>
<dbReference type="Pfam" id="PF03840">
    <property type="entry name" value="SecG"/>
    <property type="match status" value="1"/>
</dbReference>
<evidence type="ECO:0000256" key="8">
    <source>
        <dbReference type="ARBA" id="ARBA00022989"/>
    </source>
</evidence>
<gene>
    <name evidence="14" type="primary">secG</name>
    <name evidence="14" type="ORF">ACFSMZ_04645</name>
</gene>
<keyword evidence="10 12" id="KW-0472">Membrane</keyword>
<evidence type="ECO:0000256" key="1">
    <source>
        <dbReference type="ARBA" id="ARBA00004651"/>
    </source>
</evidence>
<feature type="transmembrane region" description="Helical" evidence="12">
    <location>
        <begin position="51"/>
        <end position="70"/>
    </location>
</feature>
<sequence length="136" mass="13812">MQNILIVIHLLIVVALVGAVLLQRSEGGGLGIGGGSGFMTARSAANTLTRTTAILAALFFATSLGLSVLARYQERPTDIFDQLQSNQPASSEGRGGVLDLLGPAPTEVPEAAPESAPAEVPAGEAAPAEPQVPNAQ</sequence>
<keyword evidence="6 12" id="KW-0812">Transmembrane</keyword>
<evidence type="ECO:0000256" key="9">
    <source>
        <dbReference type="ARBA" id="ARBA00023010"/>
    </source>
</evidence>
<evidence type="ECO:0000256" key="12">
    <source>
        <dbReference type="RuleBase" id="RU365087"/>
    </source>
</evidence>
<evidence type="ECO:0000256" key="4">
    <source>
        <dbReference type="ARBA" id="ARBA00022448"/>
    </source>
</evidence>
<name>A0ABW5DGL2_9HYPH</name>
<comment type="function">
    <text evidence="11 12">Involved in protein export. Participates in an early event of protein translocation.</text>
</comment>
<evidence type="ECO:0000256" key="7">
    <source>
        <dbReference type="ARBA" id="ARBA00022927"/>
    </source>
</evidence>
<keyword evidence="8 12" id="KW-1133">Transmembrane helix</keyword>
<evidence type="ECO:0000256" key="3">
    <source>
        <dbReference type="ARBA" id="ARBA00017876"/>
    </source>
</evidence>
<dbReference type="RefSeq" id="WP_345100410.1">
    <property type="nucleotide sequence ID" value="NZ_BAABGS010000074.1"/>
</dbReference>
<evidence type="ECO:0000256" key="11">
    <source>
        <dbReference type="ARBA" id="ARBA00025182"/>
    </source>
</evidence>
<evidence type="ECO:0000313" key="14">
    <source>
        <dbReference type="EMBL" id="MFD2259049.1"/>
    </source>
</evidence>
<dbReference type="Proteomes" id="UP001597373">
    <property type="component" value="Unassembled WGS sequence"/>
</dbReference>
<comment type="subcellular location">
    <subcellularLocation>
        <location evidence="1 12">Cell membrane</location>
        <topology evidence="1 12">Multi-pass membrane protein</topology>
    </subcellularLocation>
</comment>
<keyword evidence="9 12" id="KW-0811">Translocation</keyword>
<proteinExistence type="inferred from homology"/>
<accession>A0ABW5DGL2</accession>
<evidence type="ECO:0000256" key="13">
    <source>
        <dbReference type="SAM" id="MobiDB-lite"/>
    </source>
</evidence>
<dbReference type="PANTHER" id="PTHR34182">
    <property type="entry name" value="PROTEIN-EXPORT MEMBRANE PROTEIN SECG"/>
    <property type="match status" value="1"/>
</dbReference>
<protein>
    <recommendedName>
        <fullName evidence="3 12">Protein-export membrane protein SecG</fullName>
    </recommendedName>
</protein>
<evidence type="ECO:0000256" key="5">
    <source>
        <dbReference type="ARBA" id="ARBA00022475"/>
    </source>
</evidence>
<dbReference type="NCBIfam" id="TIGR00810">
    <property type="entry name" value="secG"/>
    <property type="match status" value="1"/>
</dbReference>
<reference evidence="15" key="1">
    <citation type="journal article" date="2019" name="Int. J. Syst. Evol. Microbiol.">
        <title>The Global Catalogue of Microorganisms (GCM) 10K type strain sequencing project: providing services to taxonomists for standard genome sequencing and annotation.</title>
        <authorList>
            <consortium name="The Broad Institute Genomics Platform"/>
            <consortium name="The Broad Institute Genome Sequencing Center for Infectious Disease"/>
            <person name="Wu L."/>
            <person name="Ma J."/>
        </authorList>
    </citation>
    <scope>NUCLEOTIDE SEQUENCE [LARGE SCALE GENOMIC DNA]</scope>
    <source>
        <strain evidence="15">KCTC 23707</strain>
    </source>
</reference>
<keyword evidence="4 12" id="KW-0813">Transport</keyword>
<evidence type="ECO:0000256" key="6">
    <source>
        <dbReference type="ARBA" id="ARBA00022692"/>
    </source>
</evidence>
<dbReference type="PRINTS" id="PR01651">
    <property type="entry name" value="SECGEXPORT"/>
</dbReference>
<evidence type="ECO:0000256" key="2">
    <source>
        <dbReference type="ARBA" id="ARBA00008445"/>
    </source>
</evidence>